<name>A0AAV7E192_ARIFI</name>
<keyword evidence="3" id="KW-1185">Reference proteome</keyword>
<organism evidence="2 3">
    <name type="scientific">Aristolochia fimbriata</name>
    <name type="common">White veined hardy Dutchman's pipe vine</name>
    <dbReference type="NCBI Taxonomy" id="158543"/>
    <lineage>
        <taxon>Eukaryota</taxon>
        <taxon>Viridiplantae</taxon>
        <taxon>Streptophyta</taxon>
        <taxon>Embryophyta</taxon>
        <taxon>Tracheophyta</taxon>
        <taxon>Spermatophyta</taxon>
        <taxon>Magnoliopsida</taxon>
        <taxon>Magnoliidae</taxon>
        <taxon>Piperales</taxon>
        <taxon>Aristolochiaceae</taxon>
        <taxon>Aristolochia</taxon>
    </lineage>
</organism>
<accession>A0AAV7E192</accession>
<evidence type="ECO:0000256" key="1">
    <source>
        <dbReference type="SAM" id="MobiDB-lite"/>
    </source>
</evidence>
<evidence type="ECO:0000313" key="2">
    <source>
        <dbReference type="EMBL" id="KAG9442538.1"/>
    </source>
</evidence>
<reference evidence="2 3" key="1">
    <citation type="submission" date="2021-07" db="EMBL/GenBank/DDBJ databases">
        <title>The Aristolochia fimbriata genome: insights into angiosperm evolution, floral development and chemical biosynthesis.</title>
        <authorList>
            <person name="Jiao Y."/>
        </authorList>
    </citation>
    <scope>NUCLEOTIDE SEQUENCE [LARGE SCALE GENOMIC DNA]</scope>
    <source>
        <strain evidence="2">IBCAS-2021</strain>
        <tissue evidence="2">Leaf</tissue>
    </source>
</reference>
<feature type="compositionally biased region" description="Basic and acidic residues" evidence="1">
    <location>
        <begin position="12"/>
        <end position="26"/>
    </location>
</feature>
<dbReference type="AlphaFoldDB" id="A0AAV7E192"/>
<comment type="caution">
    <text evidence="2">The sequence shown here is derived from an EMBL/GenBank/DDBJ whole genome shotgun (WGS) entry which is preliminary data.</text>
</comment>
<gene>
    <name evidence="2" type="ORF">H6P81_018392</name>
</gene>
<sequence length="82" mass="9707">MNPFLLSRPRKGTAERIRRNREEPGSRTDCSLEICTVFLGDRSHFSWSWISMQHNNILIRLKMGLTWPVRPRQFGAEIRSHK</sequence>
<protein>
    <submittedName>
        <fullName evidence="2">Uncharacterized protein</fullName>
    </submittedName>
</protein>
<dbReference type="Proteomes" id="UP000825729">
    <property type="component" value="Unassembled WGS sequence"/>
</dbReference>
<proteinExistence type="predicted"/>
<dbReference type="EMBL" id="JAINDJ010000007">
    <property type="protein sequence ID" value="KAG9442538.1"/>
    <property type="molecule type" value="Genomic_DNA"/>
</dbReference>
<feature type="region of interest" description="Disordered" evidence="1">
    <location>
        <begin position="1"/>
        <end position="27"/>
    </location>
</feature>
<evidence type="ECO:0000313" key="3">
    <source>
        <dbReference type="Proteomes" id="UP000825729"/>
    </source>
</evidence>